<dbReference type="InterPro" id="IPR011701">
    <property type="entry name" value="MFS"/>
</dbReference>
<evidence type="ECO:0000256" key="2">
    <source>
        <dbReference type="ARBA" id="ARBA00022448"/>
    </source>
</evidence>
<feature type="transmembrane region" description="Helical" evidence="7">
    <location>
        <begin position="472"/>
        <end position="494"/>
    </location>
</feature>
<feature type="transmembrane region" description="Helical" evidence="7">
    <location>
        <begin position="371"/>
        <end position="391"/>
    </location>
</feature>
<evidence type="ECO:0000256" key="6">
    <source>
        <dbReference type="ARBA" id="ARBA00023136"/>
    </source>
</evidence>
<feature type="transmembrane region" description="Helical" evidence="7">
    <location>
        <begin position="52"/>
        <end position="69"/>
    </location>
</feature>
<evidence type="ECO:0000256" key="1">
    <source>
        <dbReference type="ARBA" id="ARBA00004651"/>
    </source>
</evidence>
<comment type="caution">
    <text evidence="9">The sequence shown here is derived from an EMBL/GenBank/DDBJ whole genome shotgun (WGS) entry which is preliminary data.</text>
</comment>
<evidence type="ECO:0000256" key="5">
    <source>
        <dbReference type="ARBA" id="ARBA00022989"/>
    </source>
</evidence>
<evidence type="ECO:0000256" key="7">
    <source>
        <dbReference type="SAM" id="Phobius"/>
    </source>
</evidence>
<dbReference type="PANTHER" id="PTHR42718:SF46">
    <property type="entry name" value="BLR6921 PROTEIN"/>
    <property type="match status" value="1"/>
</dbReference>
<dbReference type="AlphaFoldDB" id="A0AAQ1GMM3"/>
<feature type="transmembrane region" description="Helical" evidence="7">
    <location>
        <begin position="443"/>
        <end position="460"/>
    </location>
</feature>
<dbReference type="EMBL" id="FNZM01000022">
    <property type="protein sequence ID" value="SEK12569.1"/>
    <property type="molecule type" value="Genomic_DNA"/>
</dbReference>
<keyword evidence="6 7" id="KW-0472">Membrane</keyword>
<evidence type="ECO:0000313" key="9">
    <source>
        <dbReference type="EMBL" id="SEK12569.1"/>
    </source>
</evidence>
<dbReference type="Gene3D" id="1.20.1720.10">
    <property type="entry name" value="Multidrug resistance protein D"/>
    <property type="match status" value="1"/>
</dbReference>
<feature type="transmembrane region" description="Helical" evidence="7">
    <location>
        <begin position="397"/>
        <end position="422"/>
    </location>
</feature>
<feature type="transmembrane region" description="Helical" evidence="7">
    <location>
        <begin position="180"/>
        <end position="203"/>
    </location>
</feature>
<organism evidence="9 10">
    <name type="scientific">Paraburkholderia tropica</name>
    <dbReference type="NCBI Taxonomy" id="92647"/>
    <lineage>
        <taxon>Bacteria</taxon>
        <taxon>Pseudomonadati</taxon>
        <taxon>Pseudomonadota</taxon>
        <taxon>Betaproteobacteria</taxon>
        <taxon>Burkholderiales</taxon>
        <taxon>Burkholderiaceae</taxon>
        <taxon>Paraburkholderia</taxon>
    </lineage>
</organism>
<feature type="transmembrane region" description="Helical" evidence="7">
    <location>
        <begin position="147"/>
        <end position="168"/>
    </location>
</feature>
<keyword evidence="3" id="KW-1003">Cell membrane</keyword>
<feature type="transmembrane region" description="Helical" evidence="7">
    <location>
        <begin position="326"/>
        <end position="359"/>
    </location>
</feature>
<dbReference type="NCBIfam" id="TIGR00711">
    <property type="entry name" value="efflux_EmrB"/>
    <property type="match status" value="1"/>
</dbReference>
<feature type="transmembrane region" description="Helical" evidence="7">
    <location>
        <begin position="300"/>
        <end position="320"/>
    </location>
</feature>
<dbReference type="InterPro" id="IPR004638">
    <property type="entry name" value="EmrB-like"/>
</dbReference>
<feature type="transmembrane region" description="Helical" evidence="7">
    <location>
        <begin position="209"/>
        <end position="229"/>
    </location>
</feature>
<keyword evidence="4 7" id="KW-0812">Transmembrane</keyword>
<proteinExistence type="predicted"/>
<dbReference type="Gene3D" id="1.20.1250.20">
    <property type="entry name" value="MFS general substrate transporter like domains"/>
    <property type="match status" value="1"/>
</dbReference>
<protein>
    <submittedName>
        <fullName evidence="9">Drug resistance transporter, EmrB/QacA subfamily</fullName>
    </submittedName>
</protein>
<accession>A0AAQ1GMM3</accession>
<dbReference type="InterPro" id="IPR036259">
    <property type="entry name" value="MFS_trans_sf"/>
</dbReference>
<dbReference type="GO" id="GO:0005886">
    <property type="term" value="C:plasma membrane"/>
    <property type="evidence" value="ECO:0007669"/>
    <property type="project" value="UniProtKB-SubCell"/>
</dbReference>
<comment type="subcellular location">
    <subcellularLocation>
        <location evidence="1">Cell membrane</location>
        <topology evidence="1">Multi-pass membrane protein</topology>
    </subcellularLocation>
</comment>
<evidence type="ECO:0000259" key="8">
    <source>
        <dbReference type="PROSITE" id="PS50850"/>
    </source>
</evidence>
<evidence type="ECO:0000256" key="3">
    <source>
        <dbReference type="ARBA" id="ARBA00022475"/>
    </source>
</evidence>
<sequence length="499" mass="52473">MASRRRGPQAHMDLPAARRMVMLAADPNPRPPNAFMTDPHSRPTAADRIAPAVWKVAAVVSLGSFMSQMDSTLVSVSLSTIGHALDAHLASAQWIVTGYLLAMALTLPLNGWLVDRVGAKRLYVFCFSTFTFASALCGLAHSMSALIAARLFQGLIAGILVPMAQMMIGRVAGKHLERVMGYATLPILLGPILGPMLAGAILARAEWPWLFFVNVPIGAMGVAMAWRLLPRDADTHARRNFDFLGFALISPGLVALVYGLQNAARGEGQRCVLAGALLLAAFIAYSLRKRDAALIDVRIFSTRVFSIAAVTQCCANGMLFGRQLVVPLYLMLACGLSAAQAGTLLAATGVGMMAAFAVLGPLTQKFGCRALAAGGALLACVATLVLAWMAAHTYSTAWAFASLVLAGFGQGTISVPSISAAYASLPKANLPTANTALNIAQRIGGPLATTMISLTVALAMRDTSVAQSQHFVPAFVLLAALHGLCLLATLGLPVRVIRQ</sequence>
<keyword evidence="2" id="KW-0813">Transport</keyword>
<dbReference type="GO" id="GO:0022857">
    <property type="term" value="F:transmembrane transporter activity"/>
    <property type="evidence" value="ECO:0007669"/>
    <property type="project" value="InterPro"/>
</dbReference>
<gene>
    <name evidence="9" type="ORF">SAMN05216550_12259</name>
</gene>
<dbReference type="InterPro" id="IPR020846">
    <property type="entry name" value="MFS_dom"/>
</dbReference>
<dbReference type="PANTHER" id="PTHR42718">
    <property type="entry name" value="MAJOR FACILITATOR SUPERFAMILY MULTIDRUG TRANSPORTER MFSC"/>
    <property type="match status" value="1"/>
</dbReference>
<dbReference type="Pfam" id="PF07690">
    <property type="entry name" value="MFS_1"/>
    <property type="match status" value="1"/>
</dbReference>
<dbReference type="SUPFAM" id="SSF103473">
    <property type="entry name" value="MFS general substrate transporter"/>
    <property type="match status" value="1"/>
</dbReference>
<feature type="domain" description="Major facilitator superfamily (MFS) profile" evidence="8">
    <location>
        <begin position="56"/>
        <end position="497"/>
    </location>
</feature>
<feature type="transmembrane region" description="Helical" evidence="7">
    <location>
        <begin position="122"/>
        <end position="141"/>
    </location>
</feature>
<feature type="transmembrane region" description="Helical" evidence="7">
    <location>
        <begin position="89"/>
        <end position="110"/>
    </location>
</feature>
<evidence type="ECO:0000313" key="10">
    <source>
        <dbReference type="Proteomes" id="UP000183529"/>
    </source>
</evidence>
<reference evidence="9 10" key="1">
    <citation type="submission" date="2016-10" db="EMBL/GenBank/DDBJ databases">
        <authorList>
            <person name="Varghese N."/>
            <person name="Submissions S."/>
        </authorList>
    </citation>
    <scope>NUCLEOTIDE SEQUENCE [LARGE SCALE GENOMIC DNA]</scope>
    <source>
        <strain evidence="9 10">LMG 22274</strain>
    </source>
</reference>
<keyword evidence="5 7" id="KW-1133">Transmembrane helix</keyword>
<evidence type="ECO:0000256" key="4">
    <source>
        <dbReference type="ARBA" id="ARBA00022692"/>
    </source>
</evidence>
<dbReference type="PROSITE" id="PS50850">
    <property type="entry name" value="MFS"/>
    <property type="match status" value="1"/>
</dbReference>
<dbReference type="Proteomes" id="UP000183529">
    <property type="component" value="Unassembled WGS sequence"/>
</dbReference>
<feature type="transmembrane region" description="Helical" evidence="7">
    <location>
        <begin position="241"/>
        <end position="260"/>
    </location>
</feature>
<feature type="transmembrane region" description="Helical" evidence="7">
    <location>
        <begin position="272"/>
        <end position="288"/>
    </location>
</feature>
<name>A0AAQ1GMM3_9BURK</name>